<keyword evidence="2" id="KW-1185">Reference proteome</keyword>
<name>B1X2F2_CROS5</name>
<gene>
    <name evidence="1" type="ordered locus">cce_4967</name>
</gene>
<reference evidence="1 2" key="1">
    <citation type="journal article" date="2008" name="Proc. Natl. Acad. Sci. U.S.A.">
        <title>The genome of Cyanothece 51142, a unicellular diazotrophic cyanobacterium important in the marine nitrogen cycle.</title>
        <authorList>
            <person name="Welsh E.A."/>
            <person name="Liberton M."/>
            <person name="Stoeckel J."/>
            <person name="Loh T."/>
            <person name="Elvitigala T."/>
            <person name="Wang C."/>
            <person name="Wollam A."/>
            <person name="Fulton R.S."/>
            <person name="Clifton S.W."/>
            <person name="Jacobs J.M."/>
            <person name="Aurora R."/>
            <person name="Ghosh B.K."/>
            <person name="Sherman L.A."/>
            <person name="Smith R.D."/>
            <person name="Wilson R.K."/>
            <person name="Pakrasi H.B."/>
        </authorList>
    </citation>
    <scope>NUCLEOTIDE SEQUENCE [LARGE SCALE GENOMIC DNA]</scope>
    <source>
        <strain evidence="2">ATCC 51142 / BH68</strain>
    </source>
</reference>
<dbReference type="InterPro" id="IPR038573">
    <property type="entry name" value="BrnT_sf"/>
</dbReference>
<proteinExistence type="predicted"/>
<dbReference type="Pfam" id="PF04365">
    <property type="entry name" value="BrnT_toxin"/>
    <property type="match status" value="1"/>
</dbReference>
<dbReference type="OrthoDB" id="9798158at2"/>
<sequence length="99" mass="11470">MSIAVEGFDWEEGNETKCQKHGVTLEEIEGFFQTQIYVAPDIKHSQDEDRFLAVGRLPSGRPLFVAFTLRNNLIRPISARYMHEKEAQQYEQISPQNDQ</sequence>
<dbReference type="Proteomes" id="UP000001203">
    <property type="component" value="Chromosome linear"/>
</dbReference>
<dbReference type="KEGG" id="cyt:cce_4967"/>
<evidence type="ECO:0000313" key="1">
    <source>
        <dbReference type="EMBL" id="ACB54313.1"/>
    </source>
</evidence>
<dbReference type="InterPro" id="IPR007460">
    <property type="entry name" value="BrnT_toxin"/>
</dbReference>
<dbReference type="HOGENOM" id="CLU_149290_3_0_3"/>
<organism evidence="1 2">
    <name type="scientific">Crocosphaera subtropica (strain ATCC 51142 / BH68)</name>
    <name type="common">Cyanothece sp. (strain ATCC 51142)</name>
    <dbReference type="NCBI Taxonomy" id="43989"/>
    <lineage>
        <taxon>Bacteria</taxon>
        <taxon>Bacillati</taxon>
        <taxon>Cyanobacteriota</taxon>
        <taxon>Cyanophyceae</taxon>
        <taxon>Oscillatoriophycideae</taxon>
        <taxon>Chroococcales</taxon>
        <taxon>Aphanothecaceae</taxon>
        <taxon>Crocosphaera</taxon>
        <taxon>Crocosphaera subtropica</taxon>
    </lineage>
</organism>
<evidence type="ECO:0008006" key="3">
    <source>
        <dbReference type="Google" id="ProtNLM"/>
    </source>
</evidence>
<dbReference type="Gene3D" id="3.10.450.530">
    <property type="entry name" value="Ribonuclease toxin, BrnT, of type II toxin-antitoxin system"/>
    <property type="match status" value="1"/>
</dbReference>
<dbReference type="EMBL" id="CP000807">
    <property type="protein sequence ID" value="ACB54313.1"/>
    <property type="molecule type" value="Genomic_DNA"/>
</dbReference>
<dbReference type="RefSeq" id="WP_009546273.1">
    <property type="nucleotide sequence ID" value="NC_010547.1"/>
</dbReference>
<dbReference type="eggNOG" id="COG2929">
    <property type="taxonomic scope" value="Bacteria"/>
</dbReference>
<evidence type="ECO:0000313" key="2">
    <source>
        <dbReference type="Proteomes" id="UP000001203"/>
    </source>
</evidence>
<dbReference type="AlphaFoldDB" id="B1X2F2"/>
<accession>B1X2F2</accession>
<dbReference type="STRING" id="43989.cce_4967"/>
<protein>
    <recommendedName>
        <fullName evidence="3">BrnT family toxin</fullName>
    </recommendedName>
</protein>